<dbReference type="Proteomes" id="UP001163266">
    <property type="component" value="Chromosome"/>
</dbReference>
<accession>A0ABY6MQN9</accession>
<organism evidence="1 2">
    <name type="scientific">Caldimonas aquatica</name>
    <dbReference type="NCBI Taxonomy" id="376175"/>
    <lineage>
        <taxon>Bacteria</taxon>
        <taxon>Pseudomonadati</taxon>
        <taxon>Pseudomonadota</taxon>
        <taxon>Betaproteobacteria</taxon>
        <taxon>Burkholderiales</taxon>
        <taxon>Sphaerotilaceae</taxon>
        <taxon>Caldimonas</taxon>
    </lineage>
</organism>
<dbReference type="EMBL" id="CP110257">
    <property type="protein sequence ID" value="UZD54322.1"/>
    <property type="molecule type" value="Genomic_DNA"/>
</dbReference>
<dbReference type="Pfam" id="PF08282">
    <property type="entry name" value="Hydrolase_3"/>
    <property type="match status" value="1"/>
</dbReference>
<dbReference type="PANTHER" id="PTHR10000:SF8">
    <property type="entry name" value="HAD SUPERFAMILY HYDROLASE-LIKE, TYPE 3"/>
    <property type="match status" value="1"/>
</dbReference>
<reference evidence="1" key="1">
    <citation type="submission" date="2022-10" db="EMBL/GenBank/DDBJ databases">
        <title>Complete genome sequence of Schlegelella aquatica LMG 23380.</title>
        <authorList>
            <person name="Musilova J."/>
            <person name="Kourilova X."/>
            <person name="Bezdicek M."/>
            <person name="Hermankova K."/>
            <person name="Obruca S."/>
            <person name="Sedlar K."/>
        </authorList>
    </citation>
    <scope>NUCLEOTIDE SEQUENCE</scope>
    <source>
        <strain evidence="1">LMG 23380</strain>
    </source>
</reference>
<name>A0ABY6MQN9_9BURK</name>
<dbReference type="PANTHER" id="PTHR10000">
    <property type="entry name" value="PHOSPHOSERINE PHOSPHATASE"/>
    <property type="match status" value="1"/>
</dbReference>
<sequence>MRPLREWPLQARRRIRGVFTDIDDTLTRDGEIEPPALDALASLQAAGVTVIAVTGRPLGWSEPFARRWPVAAIVPENGAMAVLPDGSRRYVQPQGERARNAERLREVAARILREVPGATLARDSAGRETDIAIDHSEFSHLPPQAIEQVVALMRSEGMQATVSSIHVNGWFGDHDKWRGACWVARELLGADLAAEVDRWAYVGDSTNDQLMFRHFPHSIGVANIARFLAQLEHRPRYVTEGERGAGFAEVARALLEAR</sequence>
<dbReference type="NCBIfam" id="TIGR01484">
    <property type="entry name" value="HAD-SF-IIB"/>
    <property type="match status" value="1"/>
</dbReference>
<dbReference type="InterPro" id="IPR036412">
    <property type="entry name" value="HAD-like_sf"/>
</dbReference>
<evidence type="ECO:0000313" key="1">
    <source>
        <dbReference type="EMBL" id="UZD54322.1"/>
    </source>
</evidence>
<dbReference type="InterPro" id="IPR023214">
    <property type="entry name" value="HAD_sf"/>
</dbReference>
<dbReference type="GO" id="GO:0016787">
    <property type="term" value="F:hydrolase activity"/>
    <property type="evidence" value="ECO:0007669"/>
    <property type="project" value="UniProtKB-KW"/>
</dbReference>
<proteinExistence type="predicted"/>
<keyword evidence="2" id="KW-1185">Reference proteome</keyword>
<dbReference type="Gene3D" id="3.90.1070.10">
    <property type="match status" value="1"/>
</dbReference>
<dbReference type="SUPFAM" id="SSF56784">
    <property type="entry name" value="HAD-like"/>
    <property type="match status" value="1"/>
</dbReference>
<dbReference type="RefSeq" id="WP_264891891.1">
    <property type="nucleotide sequence ID" value="NZ_CP110257.1"/>
</dbReference>
<evidence type="ECO:0000313" key="2">
    <source>
        <dbReference type="Proteomes" id="UP001163266"/>
    </source>
</evidence>
<keyword evidence="1" id="KW-0378">Hydrolase</keyword>
<protein>
    <submittedName>
        <fullName evidence="1">HAD-IIB family hydrolase</fullName>
    </submittedName>
</protein>
<dbReference type="Gene3D" id="3.40.50.1000">
    <property type="entry name" value="HAD superfamily/HAD-like"/>
    <property type="match status" value="1"/>
</dbReference>
<gene>
    <name evidence="1" type="ORF">OMP39_11655</name>
</gene>
<dbReference type="InterPro" id="IPR006379">
    <property type="entry name" value="HAD-SF_hydro_IIB"/>
</dbReference>